<dbReference type="ProteomicsDB" id="205753"/>
<keyword evidence="2" id="KW-1133">Transmembrane helix</keyword>
<dbReference type="OrthoDB" id="1907935at2759"/>
<evidence type="ECO:0000313" key="3">
    <source>
        <dbReference type="Araport" id="AT1G55160"/>
    </source>
</evidence>
<dbReference type="Proteomes" id="UP000006548">
    <property type="component" value="Chromosome 1"/>
</dbReference>
<feature type="transmembrane region" description="Helical" evidence="2">
    <location>
        <begin position="73"/>
        <end position="91"/>
    </location>
</feature>
<dbReference type="InParanoid" id="F4HYQ1"/>
<dbReference type="ExpressionAtlas" id="F4HYQ1">
    <property type="expression patterns" value="baseline and differential"/>
</dbReference>
<dbReference type="TAIR" id="AT1G55160"/>
<evidence type="ECO:0007829" key="6">
    <source>
        <dbReference type="PeptideAtlas" id="F4HYQ1"/>
    </source>
</evidence>
<keyword evidence="5" id="KW-1185">Reference proteome</keyword>
<dbReference type="Araport" id="AT1G55160"/>
<proteinExistence type="evidence at protein level"/>
<dbReference type="eggNOG" id="ENOG502RZAC">
    <property type="taxonomic scope" value="Eukaryota"/>
</dbReference>
<feature type="region of interest" description="Disordered" evidence="1">
    <location>
        <begin position="30"/>
        <end position="61"/>
    </location>
</feature>
<dbReference type="PaxDb" id="3702-AT1G55160.3"/>
<name>F4HYQ1_ARATH</name>
<keyword evidence="6 7" id="KW-1267">Proteomics identification</keyword>
<evidence type="ECO:0000256" key="2">
    <source>
        <dbReference type="SAM" id="Phobius"/>
    </source>
</evidence>
<evidence type="ECO:0000256" key="1">
    <source>
        <dbReference type="SAM" id="MobiDB-lite"/>
    </source>
</evidence>
<dbReference type="EMBL" id="CP002684">
    <property type="protein sequence ID" value="AEE33196.1"/>
    <property type="molecule type" value="Genomic_DNA"/>
</dbReference>
<feature type="compositionally biased region" description="Low complexity" evidence="1">
    <location>
        <begin position="40"/>
        <end position="49"/>
    </location>
</feature>
<accession>F4HYQ1</accession>
<feature type="transmembrane region" description="Helical" evidence="2">
    <location>
        <begin position="97"/>
        <end position="116"/>
    </location>
</feature>
<keyword evidence="2" id="KW-0472">Membrane</keyword>
<dbReference type="SMR" id="F4HYQ1"/>
<sequence>MSEETPKLFTNKPKKKAIIAQLKHVEANFNNPTVPPSSKPSPAAAAAASYTMGGGSVPPPPPPKESFARRYKYVWPLLLTVNLAVGGFCSSLDENRIVFSFIFMMLRVIYDSYLFFRTKKKDLDPVVEETAAKSSSVAAPVTVEKTLSSTVVAEPVVIKAREPIPEKQQRELFKWMLEEKRKVNPKNAEEKKRNDEEKAILKQFIGSKTIPTF</sequence>
<dbReference type="GeneID" id="841959"/>
<dbReference type="PANTHER" id="PTHR34364:SF1">
    <property type="entry name" value="WAS_WASL-INTERACTING FAMILY PROTEIN"/>
    <property type="match status" value="1"/>
</dbReference>
<organism evidence="4 5">
    <name type="scientific">Arabidopsis thaliana</name>
    <name type="common">Mouse-ear cress</name>
    <dbReference type="NCBI Taxonomy" id="3702"/>
    <lineage>
        <taxon>Eukaryota</taxon>
        <taxon>Viridiplantae</taxon>
        <taxon>Streptophyta</taxon>
        <taxon>Embryophyta</taxon>
        <taxon>Tracheophyta</taxon>
        <taxon>Spermatophyta</taxon>
        <taxon>Magnoliopsida</taxon>
        <taxon>eudicotyledons</taxon>
        <taxon>Gunneridae</taxon>
        <taxon>Pentapetalae</taxon>
        <taxon>rosids</taxon>
        <taxon>malvids</taxon>
        <taxon>Brassicales</taxon>
        <taxon>Brassicaceae</taxon>
        <taxon>Camelineae</taxon>
        <taxon>Arabidopsis</taxon>
    </lineage>
</organism>
<evidence type="ECO:0000313" key="5">
    <source>
        <dbReference type="Proteomes" id="UP000006548"/>
    </source>
</evidence>
<reference evidence="5" key="2">
    <citation type="journal article" date="2017" name="Plant J.">
        <title>Araport11: a complete reannotation of the Arabidopsis thaliana reference genome.</title>
        <authorList>
            <person name="Cheng C.Y."/>
            <person name="Krishnakumar V."/>
            <person name="Chan A.P."/>
            <person name="Thibaud-Nissen F."/>
            <person name="Schobel S."/>
            <person name="Town C.D."/>
        </authorList>
    </citation>
    <scope>GENOME REANNOTATION</scope>
    <source>
        <strain evidence="5">cv. Columbia</strain>
    </source>
</reference>
<gene>
    <name evidence="3 4" type="ordered locus">At1g55160</name>
    <name evidence="4" type="ORF">T7N22.11</name>
</gene>
<dbReference type="FunCoup" id="F4HYQ1">
    <property type="interactions" value="884"/>
</dbReference>
<dbReference type="AlphaFoldDB" id="F4HYQ1"/>
<dbReference type="GO" id="GO:0005634">
    <property type="term" value="C:nucleus"/>
    <property type="evidence" value="ECO:0007005"/>
    <property type="project" value="TAIR"/>
</dbReference>
<evidence type="ECO:0000313" key="4">
    <source>
        <dbReference type="EMBL" id="AEE33196.1"/>
    </source>
</evidence>
<keyword evidence="2" id="KW-0812">Transmembrane</keyword>
<reference evidence="4 5" key="1">
    <citation type="journal article" date="2000" name="Nature">
        <title>Sequence and analysis of chromosome 1 of the plant Arabidopsis thaliana.</title>
        <authorList>
            <person name="Theologis A."/>
            <person name="Ecker J.R."/>
            <person name="Palm C.J."/>
            <person name="Federspiel N.A."/>
            <person name="Kaul S."/>
            <person name="White O."/>
            <person name="Alonso J."/>
            <person name="Altafi H."/>
            <person name="Araujo R."/>
            <person name="Bowman C.L."/>
            <person name="Brooks S.Y."/>
            <person name="Buehler E."/>
            <person name="Chan A."/>
            <person name="Chao Q."/>
            <person name="Chen H."/>
            <person name="Cheuk R.F."/>
            <person name="Chin C.W."/>
            <person name="Chung M.K."/>
            <person name="Conn L."/>
            <person name="Conway A.B."/>
            <person name="Conway A.R."/>
            <person name="Creasy T.H."/>
            <person name="Dewar K."/>
            <person name="Dunn P."/>
            <person name="Etgu P."/>
            <person name="Feldblyum T.V."/>
            <person name="Feng J."/>
            <person name="Fong B."/>
            <person name="Fujii C.Y."/>
            <person name="Gill J.E."/>
            <person name="Goldsmith A.D."/>
            <person name="Haas B."/>
            <person name="Hansen N.F."/>
            <person name="Hughes B."/>
            <person name="Huizar L."/>
            <person name="Hunter J.L."/>
            <person name="Jenkins J."/>
            <person name="Johnson-Hopson C."/>
            <person name="Khan S."/>
            <person name="Khaykin E."/>
            <person name="Kim C.J."/>
            <person name="Koo H.L."/>
            <person name="Kremenetskaia I."/>
            <person name="Kurtz D.B."/>
            <person name="Kwan A."/>
            <person name="Lam B."/>
            <person name="Langin-Hooper S."/>
            <person name="Lee A."/>
            <person name="Lee J.M."/>
            <person name="Lenz C.A."/>
            <person name="Li J.H."/>
            <person name="Li Y."/>
            <person name="Lin X."/>
            <person name="Liu S.X."/>
            <person name="Liu Z.A."/>
            <person name="Luros J.S."/>
            <person name="Maiti R."/>
            <person name="Marziali A."/>
            <person name="Militscher J."/>
            <person name="Miranda M."/>
            <person name="Nguyen M."/>
            <person name="Nierman W.C."/>
            <person name="Osborne B.I."/>
            <person name="Pai G."/>
            <person name="Peterson J."/>
            <person name="Pham P.K."/>
            <person name="Rizzo M."/>
            <person name="Rooney T."/>
            <person name="Rowley D."/>
            <person name="Sakano H."/>
            <person name="Salzberg S.L."/>
            <person name="Schwartz J.R."/>
            <person name="Shinn P."/>
            <person name="Southwick A.M."/>
            <person name="Sun H."/>
            <person name="Tallon L.J."/>
            <person name="Tambunga G."/>
            <person name="Toriumi M.J."/>
            <person name="Town C.D."/>
            <person name="Utterback T."/>
            <person name="Van Aken S."/>
            <person name="Vaysberg M."/>
            <person name="Vysotskaia V.S."/>
            <person name="Walker M."/>
            <person name="Wu D."/>
            <person name="Yu G."/>
            <person name="Fraser C.M."/>
            <person name="Venter J.C."/>
            <person name="Davis R.W."/>
        </authorList>
    </citation>
    <scope>NUCLEOTIDE SEQUENCE [LARGE SCALE GENOMIC DNA]</scope>
    <source>
        <strain evidence="5">cv. Columbia</strain>
    </source>
</reference>
<dbReference type="PANTHER" id="PTHR34364">
    <property type="entry name" value="WAS/WASL-INTERACTING FAMILY PROTEIN"/>
    <property type="match status" value="1"/>
</dbReference>
<dbReference type="GO" id="GO:0005739">
    <property type="term" value="C:mitochondrion"/>
    <property type="evidence" value="ECO:0007005"/>
    <property type="project" value="TAIR"/>
</dbReference>
<evidence type="ECO:0007829" key="7">
    <source>
        <dbReference type="ProteomicsDB" id="F4HYQ1"/>
    </source>
</evidence>
<dbReference type="STRING" id="3702.F4HYQ1"/>
<protein>
    <submittedName>
        <fullName evidence="4">WAS/WASL-interacting family protein</fullName>
    </submittedName>
</protein>